<proteinExistence type="predicted"/>
<organism evidence="1 2">
    <name type="scientific">Senna tora</name>
    <dbReference type="NCBI Taxonomy" id="362788"/>
    <lineage>
        <taxon>Eukaryota</taxon>
        <taxon>Viridiplantae</taxon>
        <taxon>Streptophyta</taxon>
        <taxon>Embryophyta</taxon>
        <taxon>Tracheophyta</taxon>
        <taxon>Spermatophyta</taxon>
        <taxon>Magnoliopsida</taxon>
        <taxon>eudicotyledons</taxon>
        <taxon>Gunneridae</taxon>
        <taxon>Pentapetalae</taxon>
        <taxon>rosids</taxon>
        <taxon>fabids</taxon>
        <taxon>Fabales</taxon>
        <taxon>Fabaceae</taxon>
        <taxon>Caesalpinioideae</taxon>
        <taxon>Cassia clade</taxon>
        <taxon>Senna</taxon>
    </lineage>
</organism>
<gene>
    <name evidence="1" type="ORF">G2W53_021579</name>
</gene>
<keyword evidence="2" id="KW-1185">Reference proteome</keyword>
<reference evidence="1" key="1">
    <citation type="submission" date="2020-09" db="EMBL/GenBank/DDBJ databases">
        <title>Genome-Enabled Discovery of Anthraquinone Biosynthesis in Senna tora.</title>
        <authorList>
            <person name="Kang S.-H."/>
            <person name="Pandey R.P."/>
            <person name="Lee C.-M."/>
            <person name="Sim J.-S."/>
            <person name="Jeong J.-T."/>
            <person name="Choi B.-S."/>
            <person name="Jung M."/>
            <person name="Ginzburg D."/>
            <person name="Zhao K."/>
            <person name="Won S.Y."/>
            <person name="Oh T.-J."/>
            <person name="Yu Y."/>
            <person name="Kim N.-H."/>
            <person name="Lee O.R."/>
            <person name="Lee T.-H."/>
            <person name="Bashyal P."/>
            <person name="Kim T.-S."/>
            <person name="Lee W.-H."/>
            <person name="Kawkins C."/>
            <person name="Kim C.-K."/>
            <person name="Kim J.S."/>
            <person name="Ahn B.O."/>
            <person name="Rhee S.Y."/>
            <person name="Sohng J.K."/>
        </authorList>
    </citation>
    <scope>NUCLEOTIDE SEQUENCE</scope>
    <source>
        <tissue evidence="1">Leaf</tissue>
    </source>
</reference>
<protein>
    <submittedName>
        <fullName evidence="1">Uncharacterized protein</fullName>
    </submittedName>
</protein>
<dbReference type="EMBL" id="JAAIUW010000007">
    <property type="protein sequence ID" value="KAF7823435.1"/>
    <property type="molecule type" value="Genomic_DNA"/>
</dbReference>
<dbReference type="Proteomes" id="UP000634136">
    <property type="component" value="Unassembled WGS sequence"/>
</dbReference>
<dbReference type="AlphaFoldDB" id="A0A834TM55"/>
<evidence type="ECO:0000313" key="1">
    <source>
        <dbReference type="EMBL" id="KAF7823435.1"/>
    </source>
</evidence>
<sequence length="55" mass="6420">MPFLNKGIRMEDHDIRRQALRRQRSMGRDQEFVKMKDQAYGDVFLTHLGVSAKAA</sequence>
<comment type="caution">
    <text evidence="1">The sequence shown here is derived from an EMBL/GenBank/DDBJ whole genome shotgun (WGS) entry which is preliminary data.</text>
</comment>
<evidence type="ECO:0000313" key="2">
    <source>
        <dbReference type="Proteomes" id="UP000634136"/>
    </source>
</evidence>
<accession>A0A834TM55</accession>
<name>A0A834TM55_9FABA</name>